<protein>
    <submittedName>
        <fullName evidence="2">Uncharacterized protein</fullName>
    </submittedName>
</protein>
<dbReference type="Proteomes" id="UP000185781">
    <property type="component" value="Unassembled WGS sequence"/>
</dbReference>
<feature type="transmembrane region" description="Helical" evidence="1">
    <location>
        <begin position="102"/>
        <end position="118"/>
    </location>
</feature>
<proteinExistence type="predicted"/>
<name>A0A1N7N894_9FLAO</name>
<reference evidence="2 3" key="1">
    <citation type="submission" date="2017-01" db="EMBL/GenBank/DDBJ databases">
        <authorList>
            <person name="Mah S.A."/>
            <person name="Swanson W.J."/>
            <person name="Moy G.W."/>
            <person name="Vacquier V.D."/>
        </authorList>
    </citation>
    <scope>NUCLEOTIDE SEQUENCE [LARGE SCALE GENOMIC DNA]</scope>
    <source>
        <strain evidence="2 3">DSM 18014</strain>
    </source>
</reference>
<accession>A0A1N7N894</accession>
<keyword evidence="1" id="KW-1133">Transmembrane helix</keyword>
<dbReference type="RefSeq" id="WP_076392082.1">
    <property type="nucleotide sequence ID" value="NZ_FTOV01000004.1"/>
</dbReference>
<organism evidence="2 3">
    <name type="scientific">Chryseobacterium gambrini</name>
    <dbReference type="NCBI Taxonomy" id="373672"/>
    <lineage>
        <taxon>Bacteria</taxon>
        <taxon>Pseudomonadati</taxon>
        <taxon>Bacteroidota</taxon>
        <taxon>Flavobacteriia</taxon>
        <taxon>Flavobacteriales</taxon>
        <taxon>Weeksellaceae</taxon>
        <taxon>Chryseobacterium group</taxon>
        <taxon>Chryseobacterium</taxon>
    </lineage>
</organism>
<dbReference type="AlphaFoldDB" id="A0A1N7N894"/>
<dbReference type="OrthoDB" id="660780at2"/>
<feature type="transmembrane region" description="Helical" evidence="1">
    <location>
        <begin position="41"/>
        <end position="58"/>
    </location>
</feature>
<sequence length="292" mass="34174">MKPLRNKYLILNYIFIFCVVILFLNDHFFKHIFSSWFTGKLSDMVGIIILPLILTYIFPKLKIHSVWISALLFAFWKSPYSGKVIEMYNKFTLIPITRVVDYSDLLVIVFLPVSYYLIKKINCLNLLKIQKINPAFILFPTGFVLMATAPPPSFSYTYSNGNLNCRKCVIRVAMTQKEIVDRLKENQIVFDTVYPMSESTYKKYPFFKQDDIHFYTIKKFVIDKDTLKNVDFAMRSIGENQTTLHFNGLQTSDDISTIRLFVKARKHYSKIIFKELSDALENKQPENGLKEN</sequence>
<dbReference type="EMBL" id="FTOV01000004">
    <property type="protein sequence ID" value="SIS94419.1"/>
    <property type="molecule type" value="Genomic_DNA"/>
</dbReference>
<dbReference type="STRING" id="373672.SAMN05421785_10446"/>
<evidence type="ECO:0000313" key="3">
    <source>
        <dbReference type="Proteomes" id="UP000185781"/>
    </source>
</evidence>
<feature type="transmembrane region" description="Helical" evidence="1">
    <location>
        <begin position="9"/>
        <end position="29"/>
    </location>
</feature>
<evidence type="ECO:0000313" key="2">
    <source>
        <dbReference type="EMBL" id="SIS94419.1"/>
    </source>
</evidence>
<keyword evidence="1" id="KW-0472">Membrane</keyword>
<gene>
    <name evidence="2" type="ORF">SAMN05421785_10446</name>
</gene>
<evidence type="ECO:0000256" key="1">
    <source>
        <dbReference type="SAM" id="Phobius"/>
    </source>
</evidence>
<keyword evidence="1" id="KW-0812">Transmembrane</keyword>